<dbReference type="Gene3D" id="3.90.1140.10">
    <property type="entry name" value="Cyclic phosphodiesterase"/>
    <property type="match status" value="1"/>
</dbReference>
<organism evidence="1 2">
    <name type="scientific">Nonomuraea longicatena</name>
    <dbReference type="NCBI Taxonomy" id="83682"/>
    <lineage>
        <taxon>Bacteria</taxon>
        <taxon>Bacillati</taxon>
        <taxon>Actinomycetota</taxon>
        <taxon>Actinomycetes</taxon>
        <taxon>Streptosporangiales</taxon>
        <taxon>Streptosporangiaceae</taxon>
        <taxon>Nonomuraea</taxon>
    </lineage>
</organism>
<dbReference type="Proteomes" id="UP001501578">
    <property type="component" value="Unassembled WGS sequence"/>
</dbReference>
<dbReference type="RefSeq" id="WP_343952245.1">
    <property type="nucleotide sequence ID" value="NZ_BAAAHQ010000024.1"/>
</dbReference>
<proteinExistence type="predicted"/>
<protein>
    <recommendedName>
        <fullName evidence="3">2'-5' RNA ligase family protein</fullName>
    </recommendedName>
</protein>
<evidence type="ECO:0000313" key="1">
    <source>
        <dbReference type="EMBL" id="GAA0938316.1"/>
    </source>
</evidence>
<dbReference type="InterPro" id="IPR009097">
    <property type="entry name" value="Cyclic_Pdiesterase"/>
</dbReference>
<comment type="caution">
    <text evidence="1">The sequence shown here is derived from an EMBL/GenBank/DDBJ whole genome shotgun (WGS) entry which is preliminary data.</text>
</comment>
<reference evidence="1 2" key="1">
    <citation type="journal article" date="2019" name="Int. J. Syst. Evol. Microbiol.">
        <title>The Global Catalogue of Microorganisms (GCM) 10K type strain sequencing project: providing services to taxonomists for standard genome sequencing and annotation.</title>
        <authorList>
            <consortium name="The Broad Institute Genomics Platform"/>
            <consortium name="The Broad Institute Genome Sequencing Center for Infectious Disease"/>
            <person name="Wu L."/>
            <person name="Ma J."/>
        </authorList>
    </citation>
    <scope>NUCLEOTIDE SEQUENCE [LARGE SCALE GENOMIC DNA]</scope>
    <source>
        <strain evidence="1 2">JCM 11136</strain>
    </source>
</reference>
<sequence>MSERMADHWWWRPGWGEGRRFYTWHLTFRHAPAVHRLAESYRRALAGFPGLDLIPDRWLHLTMQGMGFTDEVSGEDVRAVVDAARRRLAVVPPFDIALDRPSITPEAIRWEVWPQEPVAAVRDGVRSAIGEVWSVVPEPEEGFAAHVSIAYSNATGPVEPIAEALRRVQAQPATVRVEAAELIVLGRDRRMYEWETVATVSLGRVSASAGTGGGRPPSPPHGC</sequence>
<dbReference type="SUPFAM" id="SSF55144">
    <property type="entry name" value="LigT-like"/>
    <property type="match status" value="1"/>
</dbReference>
<accession>A0ABN1Q7B1</accession>
<evidence type="ECO:0008006" key="3">
    <source>
        <dbReference type="Google" id="ProtNLM"/>
    </source>
</evidence>
<evidence type="ECO:0000313" key="2">
    <source>
        <dbReference type="Proteomes" id="UP001501578"/>
    </source>
</evidence>
<gene>
    <name evidence="1" type="ORF">GCM10009560_48180</name>
</gene>
<keyword evidence="2" id="KW-1185">Reference proteome</keyword>
<name>A0ABN1Q7B1_9ACTN</name>
<dbReference type="Pfam" id="PF13563">
    <property type="entry name" value="2_5_RNA_ligase2"/>
    <property type="match status" value="1"/>
</dbReference>
<dbReference type="EMBL" id="BAAAHQ010000024">
    <property type="protein sequence ID" value="GAA0938316.1"/>
    <property type="molecule type" value="Genomic_DNA"/>
</dbReference>